<gene>
    <name evidence="4" type="ORF">FC19_GL000482</name>
</gene>
<sequence>MTGKKNNRRTLYTKRAIRESFLELLQHKELEEITVTDICHNAGINRGTFYRYYRNPPNLMQHLQDEVYERSMCLIKKRFRGDSCVVLKTIFEVLKDTDPEIVKFIIDKRNGYALLEEIFNGAKEATRPFLMQRIKWLTDIQFDYFYAYVTNGVIGIILQWIHSGMRHNTEKIEKMFMLILERSKQELEESGSEFRKLE</sequence>
<accession>A0A0R2D8S3</accession>
<evidence type="ECO:0000256" key="2">
    <source>
        <dbReference type="PROSITE-ProRule" id="PRU00335"/>
    </source>
</evidence>
<dbReference type="InterPro" id="IPR039532">
    <property type="entry name" value="TetR_C_Firmicutes"/>
</dbReference>
<dbReference type="PANTHER" id="PTHR43479">
    <property type="entry name" value="ACREF/ENVCD OPERON REPRESSOR-RELATED"/>
    <property type="match status" value="1"/>
</dbReference>
<dbReference type="InterPro" id="IPR050624">
    <property type="entry name" value="HTH-type_Tx_Regulator"/>
</dbReference>
<dbReference type="SUPFAM" id="SSF46689">
    <property type="entry name" value="Homeodomain-like"/>
    <property type="match status" value="1"/>
</dbReference>
<dbReference type="AlphaFoldDB" id="A0A0R2D8S3"/>
<keyword evidence="1 2" id="KW-0238">DNA-binding</keyword>
<organism evidence="4 5">
    <name type="scientific">Liquorilactobacillus aquaticus DSM 21051</name>
    <dbReference type="NCBI Taxonomy" id="1423725"/>
    <lineage>
        <taxon>Bacteria</taxon>
        <taxon>Bacillati</taxon>
        <taxon>Bacillota</taxon>
        <taxon>Bacilli</taxon>
        <taxon>Lactobacillales</taxon>
        <taxon>Lactobacillaceae</taxon>
        <taxon>Liquorilactobacillus</taxon>
    </lineage>
</organism>
<name>A0A0R2D8S3_9LACO</name>
<dbReference type="STRING" id="1423725.FC19_GL000482"/>
<protein>
    <submittedName>
        <fullName evidence="4">Transcription regulator</fullName>
    </submittedName>
</protein>
<dbReference type="PATRIC" id="fig|1423725.3.peg.495"/>
<dbReference type="PANTHER" id="PTHR43479:SF7">
    <property type="entry name" value="TETR-FAMILY TRANSCRIPTIONAL REGULATOR"/>
    <property type="match status" value="1"/>
</dbReference>
<dbReference type="Pfam" id="PF14278">
    <property type="entry name" value="TetR_C_8"/>
    <property type="match status" value="1"/>
</dbReference>
<dbReference type="RefSeq" id="WP_057875528.1">
    <property type="nucleotide sequence ID" value="NZ_AYZD01000011.1"/>
</dbReference>
<keyword evidence="5" id="KW-1185">Reference proteome</keyword>
<dbReference type="GO" id="GO:0003677">
    <property type="term" value="F:DNA binding"/>
    <property type="evidence" value="ECO:0007669"/>
    <property type="project" value="UniProtKB-UniRule"/>
</dbReference>
<evidence type="ECO:0000313" key="5">
    <source>
        <dbReference type="Proteomes" id="UP000051015"/>
    </source>
</evidence>
<evidence type="ECO:0000256" key="1">
    <source>
        <dbReference type="ARBA" id="ARBA00023125"/>
    </source>
</evidence>
<dbReference type="InterPro" id="IPR009057">
    <property type="entry name" value="Homeodomain-like_sf"/>
</dbReference>
<comment type="caution">
    <text evidence="4">The sequence shown here is derived from an EMBL/GenBank/DDBJ whole genome shotgun (WGS) entry which is preliminary data.</text>
</comment>
<dbReference type="Gene3D" id="1.10.357.10">
    <property type="entry name" value="Tetracycline Repressor, domain 2"/>
    <property type="match status" value="1"/>
</dbReference>
<evidence type="ECO:0000313" key="4">
    <source>
        <dbReference type="EMBL" id="KRM96955.1"/>
    </source>
</evidence>
<dbReference type="PROSITE" id="PS50977">
    <property type="entry name" value="HTH_TETR_2"/>
    <property type="match status" value="1"/>
</dbReference>
<proteinExistence type="predicted"/>
<dbReference type="EMBL" id="AYZD01000011">
    <property type="protein sequence ID" value="KRM96955.1"/>
    <property type="molecule type" value="Genomic_DNA"/>
</dbReference>
<reference evidence="4 5" key="1">
    <citation type="journal article" date="2015" name="Genome Announc.">
        <title>Expanding the biotechnology potential of lactobacilli through comparative genomics of 213 strains and associated genera.</title>
        <authorList>
            <person name="Sun Z."/>
            <person name="Harris H.M."/>
            <person name="McCann A."/>
            <person name="Guo C."/>
            <person name="Argimon S."/>
            <person name="Zhang W."/>
            <person name="Yang X."/>
            <person name="Jeffery I.B."/>
            <person name="Cooney J.C."/>
            <person name="Kagawa T.F."/>
            <person name="Liu W."/>
            <person name="Song Y."/>
            <person name="Salvetti E."/>
            <person name="Wrobel A."/>
            <person name="Rasinkangas P."/>
            <person name="Parkhill J."/>
            <person name="Rea M.C."/>
            <person name="O'Sullivan O."/>
            <person name="Ritari J."/>
            <person name="Douillard F.P."/>
            <person name="Paul Ross R."/>
            <person name="Yang R."/>
            <person name="Briner A.E."/>
            <person name="Felis G.E."/>
            <person name="de Vos W.M."/>
            <person name="Barrangou R."/>
            <person name="Klaenhammer T.R."/>
            <person name="Caufield P.W."/>
            <person name="Cui Y."/>
            <person name="Zhang H."/>
            <person name="O'Toole P.W."/>
        </authorList>
    </citation>
    <scope>NUCLEOTIDE SEQUENCE [LARGE SCALE GENOMIC DNA]</scope>
    <source>
        <strain evidence="4 5">DSM 21051</strain>
    </source>
</reference>
<evidence type="ECO:0000259" key="3">
    <source>
        <dbReference type="PROSITE" id="PS50977"/>
    </source>
</evidence>
<dbReference type="Proteomes" id="UP000051015">
    <property type="component" value="Unassembled WGS sequence"/>
</dbReference>
<dbReference type="InterPro" id="IPR001647">
    <property type="entry name" value="HTH_TetR"/>
</dbReference>
<feature type="domain" description="HTH tetR-type" evidence="3">
    <location>
        <begin position="11"/>
        <end position="71"/>
    </location>
</feature>
<feature type="DNA-binding region" description="H-T-H motif" evidence="2">
    <location>
        <begin position="34"/>
        <end position="53"/>
    </location>
</feature>